<dbReference type="AlphaFoldDB" id="A0A438KH27"/>
<dbReference type="GO" id="GO:0005634">
    <property type="term" value="C:nucleus"/>
    <property type="evidence" value="ECO:0007669"/>
    <property type="project" value="UniProtKB-SubCell"/>
</dbReference>
<dbReference type="PANTHER" id="PTHR23430">
    <property type="entry name" value="HISTONE H2A"/>
    <property type="match status" value="1"/>
</dbReference>
<dbReference type="GO" id="GO:0046982">
    <property type="term" value="F:protein heterodimerization activity"/>
    <property type="evidence" value="ECO:0007669"/>
    <property type="project" value="InterPro"/>
</dbReference>
<dbReference type="PRINTS" id="PR00620">
    <property type="entry name" value="HISTONEH2A"/>
</dbReference>
<dbReference type="Gene3D" id="1.10.20.10">
    <property type="entry name" value="Histone, subunit A"/>
    <property type="match status" value="1"/>
</dbReference>
<gene>
    <name evidence="4" type="primary">HIS2A_6</name>
    <name evidence="4" type="ORF">CK203_002761</name>
</gene>
<dbReference type="SUPFAM" id="SSF47113">
    <property type="entry name" value="Histone-fold"/>
    <property type="match status" value="1"/>
</dbReference>
<dbReference type="Proteomes" id="UP000288805">
    <property type="component" value="Unassembled WGS sequence"/>
</dbReference>
<dbReference type="InterPro" id="IPR002119">
    <property type="entry name" value="Histone_H2A"/>
</dbReference>
<accession>A0A438KH27</accession>
<dbReference type="InterPro" id="IPR009072">
    <property type="entry name" value="Histone-fold"/>
</dbReference>
<dbReference type="Pfam" id="PF16211">
    <property type="entry name" value="Histone_H2A_C"/>
    <property type="match status" value="1"/>
</dbReference>
<evidence type="ECO:0000313" key="5">
    <source>
        <dbReference type="Proteomes" id="UP000288805"/>
    </source>
</evidence>
<protein>
    <recommendedName>
        <fullName evidence="1">Histone H2A</fullName>
    </recommendedName>
</protein>
<sequence length="147" mass="16087">MPPLKNQSNSTYMFFNQRGRGKLKASKLVSQSQKASLQFPVGQIAHFLKSQQVIWSCSSNAPVYVSAFLEYLAVEVAVLELSGNVARGNKKNRIVLRHIQLAARNNEELRKLLGTIIIADGSVLPNIHQNLLLNNTGEGKGEIGSAS</sequence>
<comment type="subunit">
    <text evidence="1">The nucleosome is a histone octamer containing two molecules each of H2A, H2B, H3 and H4 assembled in one H3-H4 heterotetramer and two H2A-H2B heterodimers. The octamer wraps approximately 147 bp of DNA.</text>
</comment>
<keyword evidence="1" id="KW-0158">Chromosome</keyword>
<evidence type="ECO:0000259" key="3">
    <source>
        <dbReference type="Pfam" id="PF16211"/>
    </source>
</evidence>
<evidence type="ECO:0000313" key="4">
    <source>
        <dbReference type="EMBL" id="RVX20506.1"/>
    </source>
</evidence>
<keyword evidence="1" id="KW-0539">Nucleus</keyword>
<dbReference type="CDD" id="cd00074">
    <property type="entry name" value="HFD_H2A"/>
    <property type="match status" value="1"/>
</dbReference>
<dbReference type="EMBL" id="QGNW01000006">
    <property type="protein sequence ID" value="RVX20506.1"/>
    <property type="molecule type" value="Genomic_DNA"/>
</dbReference>
<dbReference type="SMART" id="SM00414">
    <property type="entry name" value="H2A"/>
    <property type="match status" value="1"/>
</dbReference>
<dbReference type="InterPro" id="IPR007125">
    <property type="entry name" value="H2A/H2B/H3"/>
</dbReference>
<dbReference type="GO" id="GO:0030527">
    <property type="term" value="F:structural constituent of chromatin"/>
    <property type="evidence" value="ECO:0007669"/>
    <property type="project" value="InterPro"/>
</dbReference>
<dbReference type="Pfam" id="PF00125">
    <property type="entry name" value="Histone"/>
    <property type="match status" value="1"/>
</dbReference>
<keyword evidence="1" id="KW-0544">Nucleosome core</keyword>
<dbReference type="GO" id="GO:0000786">
    <property type="term" value="C:nucleosome"/>
    <property type="evidence" value="ECO:0007669"/>
    <property type="project" value="UniProtKB-KW"/>
</dbReference>
<organism evidence="4 5">
    <name type="scientific">Vitis vinifera</name>
    <name type="common">Grape</name>
    <dbReference type="NCBI Taxonomy" id="29760"/>
    <lineage>
        <taxon>Eukaryota</taxon>
        <taxon>Viridiplantae</taxon>
        <taxon>Streptophyta</taxon>
        <taxon>Embryophyta</taxon>
        <taxon>Tracheophyta</taxon>
        <taxon>Spermatophyta</taxon>
        <taxon>Magnoliopsida</taxon>
        <taxon>eudicotyledons</taxon>
        <taxon>Gunneridae</taxon>
        <taxon>Pentapetalae</taxon>
        <taxon>rosids</taxon>
        <taxon>Vitales</taxon>
        <taxon>Vitaceae</taxon>
        <taxon>Viteae</taxon>
        <taxon>Vitis</taxon>
    </lineage>
</organism>
<evidence type="ECO:0000256" key="1">
    <source>
        <dbReference type="RuleBase" id="RU003767"/>
    </source>
</evidence>
<comment type="subcellular location">
    <subcellularLocation>
        <location evidence="1">Nucleus</location>
    </subcellularLocation>
</comment>
<comment type="caution">
    <text evidence="4">The sequence shown here is derived from an EMBL/GenBank/DDBJ whole genome shotgun (WGS) entry which is preliminary data.</text>
</comment>
<feature type="domain" description="Histone H2A C-terminal" evidence="3">
    <location>
        <begin position="107"/>
        <end position="140"/>
    </location>
</feature>
<name>A0A438KH27_VITVI</name>
<comment type="similarity">
    <text evidence="1">Belongs to the histone H2A family.</text>
</comment>
<keyword evidence="1" id="KW-0238">DNA-binding</keyword>
<evidence type="ECO:0000259" key="2">
    <source>
        <dbReference type="Pfam" id="PF00125"/>
    </source>
</evidence>
<feature type="domain" description="Core Histone H2A/H2B/H3" evidence="2">
    <location>
        <begin position="22"/>
        <end position="104"/>
    </location>
</feature>
<dbReference type="InterPro" id="IPR032454">
    <property type="entry name" value="Histone_H2A_C"/>
</dbReference>
<dbReference type="GO" id="GO:0003677">
    <property type="term" value="F:DNA binding"/>
    <property type="evidence" value="ECO:0007669"/>
    <property type="project" value="UniProtKB-KW"/>
</dbReference>
<reference evidence="4 5" key="1">
    <citation type="journal article" date="2018" name="PLoS Genet.">
        <title>Population sequencing reveals clonal diversity and ancestral inbreeding in the grapevine cultivar Chardonnay.</title>
        <authorList>
            <person name="Roach M.J."/>
            <person name="Johnson D.L."/>
            <person name="Bohlmann J."/>
            <person name="van Vuuren H.J."/>
            <person name="Jones S.J."/>
            <person name="Pretorius I.S."/>
            <person name="Schmidt S.A."/>
            <person name="Borneman A.R."/>
        </authorList>
    </citation>
    <scope>NUCLEOTIDE SEQUENCE [LARGE SCALE GENOMIC DNA]</scope>
    <source>
        <strain evidence="5">cv. Chardonnay</strain>
        <tissue evidence="4">Leaf</tissue>
    </source>
</reference>
<proteinExistence type="inferred from homology"/>